<evidence type="ECO:0008006" key="3">
    <source>
        <dbReference type="Google" id="ProtNLM"/>
    </source>
</evidence>
<name>A0A264W7M6_9BACL</name>
<protein>
    <recommendedName>
        <fullName evidence="3">YhzD-like protein</fullName>
    </recommendedName>
</protein>
<evidence type="ECO:0000313" key="1">
    <source>
        <dbReference type="EMBL" id="OZS79037.1"/>
    </source>
</evidence>
<gene>
    <name evidence="1" type="ORF">CF394_01045</name>
</gene>
<evidence type="ECO:0000313" key="2">
    <source>
        <dbReference type="Proteomes" id="UP000217065"/>
    </source>
</evidence>
<reference evidence="1 2" key="1">
    <citation type="submission" date="2017-07" db="EMBL/GenBank/DDBJ databases">
        <title>Tetzosporium hominis gen.nov. sp.nov.</title>
        <authorList>
            <person name="Tetz G."/>
            <person name="Tetz V."/>
        </authorList>
    </citation>
    <scope>NUCLEOTIDE SEQUENCE [LARGE SCALE GENOMIC DNA]</scope>
    <source>
        <strain evidence="1 2">VT-49</strain>
    </source>
</reference>
<accession>A0A264W7M6</accession>
<dbReference type="AlphaFoldDB" id="A0A264W7M6"/>
<organism evidence="1 2">
    <name type="scientific">Tetzosporium hominis</name>
    <dbReference type="NCBI Taxonomy" id="2020506"/>
    <lineage>
        <taxon>Bacteria</taxon>
        <taxon>Bacillati</taxon>
        <taxon>Bacillota</taxon>
        <taxon>Bacilli</taxon>
        <taxon>Bacillales</taxon>
        <taxon>Caryophanaceae</taxon>
        <taxon>Tetzosporium</taxon>
    </lineage>
</organism>
<dbReference type="EMBL" id="NOKQ01000134">
    <property type="protein sequence ID" value="OZS79037.1"/>
    <property type="molecule type" value="Genomic_DNA"/>
</dbReference>
<sequence length="61" mass="7008">MHTYTFTAFEKTGKLLAEEKWEYASDEEAKAQGEKRVEEMGFGETTHRLVNSSGKLILFHV</sequence>
<keyword evidence="2" id="KW-1185">Reference proteome</keyword>
<dbReference type="RefSeq" id="WP_094941416.1">
    <property type="nucleotide sequence ID" value="NZ_NOKQ01000134.1"/>
</dbReference>
<dbReference type="OrthoDB" id="2355652at2"/>
<proteinExistence type="predicted"/>
<dbReference type="InterPro" id="IPR025544">
    <property type="entry name" value="YhzD"/>
</dbReference>
<dbReference type="Proteomes" id="UP000217065">
    <property type="component" value="Unassembled WGS sequence"/>
</dbReference>
<comment type="caution">
    <text evidence="1">The sequence shown here is derived from an EMBL/GenBank/DDBJ whole genome shotgun (WGS) entry which is preliminary data.</text>
</comment>
<dbReference type="Pfam" id="PF14120">
    <property type="entry name" value="YhzD"/>
    <property type="match status" value="1"/>
</dbReference>